<organism evidence="1 2">
    <name type="scientific">Thorsellia kenyensis</name>
    <dbReference type="NCBI Taxonomy" id="1549888"/>
    <lineage>
        <taxon>Bacteria</taxon>
        <taxon>Pseudomonadati</taxon>
        <taxon>Pseudomonadota</taxon>
        <taxon>Gammaproteobacteria</taxon>
        <taxon>Enterobacterales</taxon>
        <taxon>Thorselliaceae</taxon>
        <taxon>Thorsellia</taxon>
    </lineage>
</organism>
<reference evidence="1 2" key="1">
    <citation type="submission" date="2024-09" db="EMBL/GenBank/DDBJ databases">
        <authorList>
            <person name="Sun Q."/>
            <person name="Mori K."/>
        </authorList>
    </citation>
    <scope>NUCLEOTIDE SEQUENCE [LARGE SCALE GENOMIC DNA]</scope>
    <source>
        <strain evidence="1 2">CCM 8545</strain>
    </source>
</reference>
<evidence type="ECO:0000313" key="1">
    <source>
        <dbReference type="EMBL" id="MFC0180152.1"/>
    </source>
</evidence>
<accession>A0ABV6CAZ2</accession>
<keyword evidence="2" id="KW-1185">Reference proteome</keyword>
<gene>
    <name evidence="1" type="ORF">ACFFIT_08670</name>
</gene>
<evidence type="ECO:0000313" key="2">
    <source>
        <dbReference type="Proteomes" id="UP001589758"/>
    </source>
</evidence>
<proteinExistence type="predicted"/>
<dbReference type="RefSeq" id="WP_385877264.1">
    <property type="nucleotide sequence ID" value="NZ_JBHLXE010000094.1"/>
</dbReference>
<sequence length="62" mass="7185">MNYLQKTLLSSFLMMTTTYSIFSYGDANNPVESHLVDKESNLTFTCQYEVRGRSNLNQLIKK</sequence>
<name>A0ABV6CAZ2_9GAMM</name>
<comment type="caution">
    <text evidence="1">The sequence shown here is derived from an EMBL/GenBank/DDBJ whole genome shotgun (WGS) entry which is preliminary data.</text>
</comment>
<dbReference type="EMBL" id="JBHLXE010000094">
    <property type="protein sequence ID" value="MFC0180152.1"/>
    <property type="molecule type" value="Genomic_DNA"/>
</dbReference>
<protein>
    <submittedName>
        <fullName evidence="1">Uncharacterized protein</fullName>
    </submittedName>
</protein>
<dbReference type="Proteomes" id="UP001589758">
    <property type="component" value="Unassembled WGS sequence"/>
</dbReference>